<name>A0ABV7ITD8_9RHOB</name>
<protein>
    <submittedName>
        <fullName evidence="3">Transposase domain-containing protein</fullName>
    </submittedName>
</protein>
<dbReference type="Gene3D" id="6.10.250.2550">
    <property type="match status" value="1"/>
</dbReference>
<dbReference type="Gene3D" id="2.30.30.130">
    <property type="entry name" value="Transposase, Mu, C-terminal"/>
    <property type="match status" value="1"/>
</dbReference>
<reference evidence="4" key="1">
    <citation type="journal article" date="2019" name="Int. J. Syst. Evol. Microbiol.">
        <title>The Global Catalogue of Microorganisms (GCM) 10K type strain sequencing project: providing services to taxonomists for standard genome sequencing and annotation.</title>
        <authorList>
            <consortium name="The Broad Institute Genomics Platform"/>
            <consortium name="The Broad Institute Genome Sequencing Center for Infectious Disease"/>
            <person name="Wu L."/>
            <person name="Ma J."/>
        </authorList>
    </citation>
    <scope>NUCLEOTIDE SEQUENCE [LARGE SCALE GENOMIC DNA]</scope>
    <source>
        <strain evidence="4">KCTC 52039</strain>
    </source>
</reference>
<evidence type="ECO:0000313" key="3">
    <source>
        <dbReference type="EMBL" id="MFC3179470.1"/>
    </source>
</evidence>
<evidence type="ECO:0000259" key="1">
    <source>
        <dbReference type="Pfam" id="PF02914"/>
    </source>
</evidence>
<evidence type="ECO:0000313" key="4">
    <source>
        <dbReference type="Proteomes" id="UP001595547"/>
    </source>
</evidence>
<sequence>MMARLLRAMVRLEAHWVTRPQMVCFQDIYSGRILAWRVDQTPNSTAVQLCAGDMIEAYGIPKHVLFDNGREFAAKFLTGGASTRFRFKIKEDDPQGIFNKLGCEIHWATPYHGQAKPIERAFRDMCSSIAKDVRFDGAYTGNTPLAKPEDYGSKAIELEYFLKVLGERIAEHNARQNRRSAVAFGRSFVDAFDESYAVAPIRKATEAQRRMWLMGAEDLKADKNSGAIWFQGNEFWAAWMHEIADQRVIARFDPADFRAGLHIYSHDEAYLGHAPIRQAVGFFDADEARVHARALKDFVKAEKQLAAAHKKLSAAELGGMMDLVAPVEVAAPESKVVKPVFGKGKGLLDASRPAPAFSEDQVKAGQAAIVADLAARRSATTATSDKSDDARELFREALHLERILEAGGRITKDQQRWLTAYQAHPAYAAERMLWEMQGDAIFG</sequence>
<dbReference type="InterPro" id="IPR004189">
    <property type="entry name" value="Phage_Mu_transposase"/>
</dbReference>
<proteinExistence type="predicted"/>
<keyword evidence="4" id="KW-1185">Reference proteome</keyword>
<dbReference type="Pfam" id="PF02914">
    <property type="entry name" value="DDE_2"/>
    <property type="match status" value="1"/>
</dbReference>
<evidence type="ECO:0000259" key="2">
    <source>
        <dbReference type="Pfam" id="PF09299"/>
    </source>
</evidence>
<accession>A0ABV7ITD8</accession>
<dbReference type="InterPro" id="IPR036397">
    <property type="entry name" value="RNaseH_sf"/>
</dbReference>
<gene>
    <name evidence="3" type="ORF">ACFOGH_00565</name>
</gene>
<dbReference type="Gene3D" id="3.30.420.10">
    <property type="entry name" value="Ribonuclease H-like superfamily/Ribonuclease H"/>
    <property type="match status" value="1"/>
</dbReference>
<dbReference type="EMBL" id="JBHRTO010000001">
    <property type="protein sequence ID" value="MFC3179470.1"/>
    <property type="molecule type" value="Genomic_DNA"/>
</dbReference>
<dbReference type="InterPro" id="IPR012337">
    <property type="entry name" value="RNaseH-like_sf"/>
</dbReference>
<dbReference type="SUPFAM" id="SSF53098">
    <property type="entry name" value="Ribonuclease H-like"/>
    <property type="match status" value="1"/>
</dbReference>
<feature type="domain" description="Transposase-like Mu C-terminal" evidence="2">
    <location>
        <begin position="210"/>
        <end position="271"/>
    </location>
</feature>
<dbReference type="Pfam" id="PF09299">
    <property type="entry name" value="Mu-transpos_C"/>
    <property type="match status" value="1"/>
</dbReference>
<feature type="domain" description="Bacteriophage Mu transposase" evidence="1">
    <location>
        <begin position="9"/>
        <end position="197"/>
    </location>
</feature>
<comment type="caution">
    <text evidence="3">The sequence shown here is derived from an EMBL/GenBank/DDBJ whole genome shotgun (WGS) entry which is preliminary data.</text>
</comment>
<dbReference type="InterPro" id="IPR009004">
    <property type="entry name" value="Transposase_Mu_C"/>
</dbReference>
<dbReference type="InterPro" id="IPR015378">
    <property type="entry name" value="Transposase-like_Mu_C"/>
</dbReference>
<dbReference type="SUPFAM" id="SSF50610">
    <property type="entry name" value="mu transposase, C-terminal domain"/>
    <property type="match status" value="1"/>
</dbReference>
<dbReference type="Proteomes" id="UP001595547">
    <property type="component" value="Unassembled WGS sequence"/>
</dbReference>
<organism evidence="3 4">
    <name type="scientific">Cypionkella sinensis</name>
    <dbReference type="NCBI Taxonomy" id="1756043"/>
    <lineage>
        <taxon>Bacteria</taxon>
        <taxon>Pseudomonadati</taxon>
        <taxon>Pseudomonadota</taxon>
        <taxon>Alphaproteobacteria</taxon>
        <taxon>Rhodobacterales</taxon>
        <taxon>Paracoccaceae</taxon>
        <taxon>Cypionkella</taxon>
    </lineage>
</organism>
<dbReference type="RefSeq" id="WP_380071116.1">
    <property type="nucleotide sequence ID" value="NZ_JBHRTO010000001.1"/>
</dbReference>